<accession>A0A0R3QAU5</accession>
<dbReference type="WBParaSite" id="BTMF_0000346601-mRNA-1">
    <property type="protein sequence ID" value="BTMF_0000346601-mRNA-1"/>
    <property type="gene ID" value="BTMF_0000346601"/>
</dbReference>
<name>A0A0R3QAU5_9BILA</name>
<sequence length="219" mass="23938">MRVCTWQSTHRSQGRKSALRARSWEFDSSLSSSGSDRVGQGCVKNLGVVHHFAAGDEQSFAFAHKTVVVDAGEMHGGRPLDEGLHQNERCLRADRVARLLQHPCDAQDMQHVAGRKHLRVRHGERAIDDHVQALAIDEANGHVQQRVLTRGDPVLRFLAEELGPALHVVGVEDGAVLDMEGVDLRAQFGGATGQHHRAGVGELLLHAAISATRMPMTPR</sequence>
<evidence type="ECO:0000313" key="3">
    <source>
        <dbReference type="WBParaSite" id="BTMF_0000346601-mRNA-1"/>
    </source>
</evidence>
<protein>
    <submittedName>
        <fullName evidence="3">NAD-specific glutamate dehydrogenase</fullName>
    </submittedName>
</protein>
<evidence type="ECO:0000313" key="2">
    <source>
        <dbReference type="Proteomes" id="UP000280834"/>
    </source>
</evidence>
<dbReference type="AlphaFoldDB" id="A0A0R3QAU5"/>
<dbReference type="EMBL" id="UZAG01002367">
    <property type="protein sequence ID" value="VDO13316.1"/>
    <property type="molecule type" value="Genomic_DNA"/>
</dbReference>
<proteinExistence type="predicted"/>
<organism evidence="3">
    <name type="scientific">Brugia timori</name>
    <dbReference type="NCBI Taxonomy" id="42155"/>
    <lineage>
        <taxon>Eukaryota</taxon>
        <taxon>Metazoa</taxon>
        <taxon>Ecdysozoa</taxon>
        <taxon>Nematoda</taxon>
        <taxon>Chromadorea</taxon>
        <taxon>Rhabditida</taxon>
        <taxon>Spirurina</taxon>
        <taxon>Spiruromorpha</taxon>
        <taxon>Filarioidea</taxon>
        <taxon>Onchocercidae</taxon>
        <taxon>Brugia</taxon>
    </lineage>
</organism>
<reference evidence="3" key="1">
    <citation type="submission" date="2017-02" db="UniProtKB">
        <authorList>
            <consortium name="WormBaseParasite"/>
        </authorList>
    </citation>
    <scope>IDENTIFICATION</scope>
</reference>
<dbReference type="Proteomes" id="UP000280834">
    <property type="component" value="Unassembled WGS sequence"/>
</dbReference>
<evidence type="ECO:0000313" key="1">
    <source>
        <dbReference type="EMBL" id="VDO13316.1"/>
    </source>
</evidence>
<reference evidence="1 2" key="2">
    <citation type="submission" date="2018-11" db="EMBL/GenBank/DDBJ databases">
        <authorList>
            <consortium name="Pathogen Informatics"/>
        </authorList>
    </citation>
    <scope>NUCLEOTIDE SEQUENCE [LARGE SCALE GENOMIC DNA]</scope>
</reference>
<gene>
    <name evidence="1" type="ORF">BTMF_LOCUS2778</name>
</gene>
<keyword evidence="2" id="KW-1185">Reference proteome</keyword>